<dbReference type="AlphaFoldDB" id="A0A420WGF5"/>
<keyword evidence="1" id="KW-0472">Membrane</keyword>
<dbReference type="Proteomes" id="UP000277424">
    <property type="component" value="Unassembled WGS sequence"/>
</dbReference>
<organism evidence="2 3">
    <name type="scientific">Oceanibaculum indicum</name>
    <dbReference type="NCBI Taxonomy" id="526216"/>
    <lineage>
        <taxon>Bacteria</taxon>
        <taxon>Pseudomonadati</taxon>
        <taxon>Pseudomonadota</taxon>
        <taxon>Alphaproteobacteria</taxon>
        <taxon>Rhodospirillales</taxon>
        <taxon>Oceanibaculaceae</taxon>
        <taxon>Oceanibaculum</taxon>
    </lineage>
</organism>
<evidence type="ECO:0000313" key="2">
    <source>
        <dbReference type="EMBL" id="RKQ70080.1"/>
    </source>
</evidence>
<feature type="transmembrane region" description="Helical" evidence="1">
    <location>
        <begin position="45"/>
        <end position="64"/>
    </location>
</feature>
<dbReference type="OrthoDB" id="7997654at2"/>
<evidence type="ECO:0008006" key="4">
    <source>
        <dbReference type="Google" id="ProtNLM"/>
    </source>
</evidence>
<evidence type="ECO:0000313" key="3">
    <source>
        <dbReference type="Proteomes" id="UP000277424"/>
    </source>
</evidence>
<proteinExistence type="predicted"/>
<dbReference type="EMBL" id="RBIG01000002">
    <property type="protein sequence ID" value="RKQ70080.1"/>
    <property type="molecule type" value="Genomic_DNA"/>
</dbReference>
<keyword evidence="1" id="KW-0812">Transmembrane</keyword>
<accession>A0A420WGF5</accession>
<protein>
    <recommendedName>
        <fullName evidence="4">Amino acid transporter</fullName>
    </recommendedName>
</protein>
<reference evidence="2 3" key="1">
    <citation type="submission" date="2018-10" db="EMBL/GenBank/DDBJ databases">
        <title>Comparative analysis of microorganisms from saline springs in Andes Mountain Range, Colombia.</title>
        <authorList>
            <person name="Rubin E."/>
        </authorList>
    </citation>
    <scope>NUCLEOTIDE SEQUENCE [LARGE SCALE GENOMIC DNA]</scope>
    <source>
        <strain evidence="2 3">USBA 36</strain>
    </source>
</reference>
<sequence>MSQIHNERVKLSATWLNGLSIAIFAVGGFAPMLTRLYDGRALDKSLLAIAAGCFLAAFAIHFMARDILRRLKP</sequence>
<feature type="transmembrane region" description="Helical" evidence="1">
    <location>
        <begin position="12"/>
        <end position="33"/>
    </location>
</feature>
<keyword evidence="1" id="KW-1133">Transmembrane helix</keyword>
<dbReference type="RefSeq" id="WP_008945418.1">
    <property type="nucleotide sequence ID" value="NZ_RBIG01000002.1"/>
</dbReference>
<gene>
    <name evidence="2" type="ORF">BCL74_2016</name>
</gene>
<name>A0A420WGF5_9PROT</name>
<evidence type="ECO:0000256" key="1">
    <source>
        <dbReference type="SAM" id="Phobius"/>
    </source>
</evidence>
<comment type="caution">
    <text evidence="2">The sequence shown here is derived from an EMBL/GenBank/DDBJ whole genome shotgun (WGS) entry which is preliminary data.</text>
</comment>